<dbReference type="RefSeq" id="WP_353942327.1">
    <property type="nucleotide sequence ID" value="NZ_CP159534.1"/>
</dbReference>
<evidence type="ECO:0000256" key="2">
    <source>
        <dbReference type="SAM" id="SignalP"/>
    </source>
</evidence>
<evidence type="ECO:0000313" key="4">
    <source>
        <dbReference type="EMBL" id="XCJ70688.1"/>
    </source>
</evidence>
<feature type="compositionally biased region" description="Low complexity" evidence="1">
    <location>
        <begin position="247"/>
        <end position="260"/>
    </location>
</feature>
<feature type="chain" id="PRO_5043583005" evidence="2">
    <location>
        <begin position="32"/>
        <end position="538"/>
    </location>
</feature>
<evidence type="ECO:0000259" key="3">
    <source>
        <dbReference type="Pfam" id="PF20611"/>
    </source>
</evidence>
<feature type="signal peptide" evidence="2">
    <location>
        <begin position="1"/>
        <end position="31"/>
    </location>
</feature>
<gene>
    <name evidence="4" type="ORF">ABII15_12195</name>
</gene>
<dbReference type="EMBL" id="CP159534">
    <property type="protein sequence ID" value="XCJ70688.1"/>
    <property type="molecule type" value="Genomic_DNA"/>
</dbReference>
<sequence length="538" mass="54629">MTAPRRRSGRPGGARAAHLARVVPIASVALAAGLLSGPGSHADEGPGPVEIAYDCALPAPAANQQTDGETDKQGDVDSSATADAPVSPTMVRAAVRISTGLPETAAPGSPIDPGTVTVEAALPYAKLAPLLPSDVSGVTSDATLGVQVRQGKSSADASWASLAANAATPPSDDTLRLGHTGGAPTITVSEAGDVDLYAGELNLKISPLAGESKEGTAASFTIACTPAGAETAGRQIARISVPDGEEPGASSPGASDGPSDTARDGIAVEPKDGADSPAGASTCATEMPSGEMDISQTPDPLPGTVLTPLIPLDGFRACAYAVGMTTVRKPNGTVIINNPAKGPSLMNIRANAQTQYATEGPFYFRADSLGELTLPDADSTILNFGFVPVTAKVAFENGPITISTGTMGSYPDQQNFAVATFFQSLRVHDVKVNGTPLNVGSQCRTSKKYRVTLRGDFTSPTDAYVNVLTGGILKGKVDIPSFSGCGSNGENLDRLLTASLSGPDNSIIMNQAPTCLPDLPEPNQCPPVIPPLPGAKTP</sequence>
<evidence type="ECO:0000256" key="1">
    <source>
        <dbReference type="SAM" id="MobiDB-lite"/>
    </source>
</evidence>
<dbReference type="KEGG" id="stac:ABII15_12195"/>
<name>A0AAU8IR15_9ACTN</name>
<keyword evidence="2" id="KW-0732">Signal</keyword>
<proteinExistence type="predicted"/>
<feature type="region of interest" description="Disordered" evidence="1">
    <location>
        <begin position="241"/>
        <end position="302"/>
    </location>
</feature>
<dbReference type="Pfam" id="PF20611">
    <property type="entry name" value="DUF6801"/>
    <property type="match status" value="1"/>
</dbReference>
<dbReference type="InterPro" id="IPR046542">
    <property type="entry name" value="DUF6801"/>
</dbReference>
<protein>
    <submittedName>
        <fullName evidence="4">DUF6801 domain-containing protein</fullName>
    </submittedName>
</protein>
<dbReference type="AlphaFoldDB" id="A0AAU8IR15"/>
<reference evidence="4" key="1">
    <citation type="submission" date="2024-06" db="EMBL/GenBank/DDBJ databases">
        <title>Streptomyces sp. strain HUAS MG91 genome sequences.</title>
        <authorList>
            <person name="Mo P."/>
        </authorList>
    </citation>
    <scope>NUCLEOTIDE SEQUENCE</scope>
    <source>
        <strain evidence="4">HUAS MG91</strain>
    </source>
</reference>
<organism evidence="4">
    <name type="scientific">Streptomyces tabacisoli</name>
    <dbReference type="NCBI Taxonomy" id="3156398"/>
    <lineage>
        <taxon>Bacteria</taxon>
        <taxon>Bacillati</taxon>
        <taxon>Actinomycetota</taxon>
        <taxon>Actinomycetes</taxon>
        <taxon>Kitasatosporales</taxon>
        <taxon>Streptomycetaceae</taxon>
        <taxon>Streptomyces</taxon>
    </lineage>
</organism>
<feature type="region of interest" description="Disordered" evidence="1">
    <location>
        <begin position="35"/>
        <end position="89"/>
    </location>
</feature>
<accession>A0AAU8IR15</accession>
<feature type="domain" description="DUF6801" evidence="3">
    <location>
        <begin position="93"/>
        <end position="229"/>
    </location>
</feature>